<dbReference type="GO" id="GO:0008298">
    <property type="term" value="P:intracellular mRNA localization"/>
    <property type="evidence" value="ECO:0007669"/>
    <property type="project" value="TreeGrafter"/>
</dbReference>
<dbReference type="AlphaFoldDB" id="K2R7G0"/>
<dbReference type="GO" id="GO:1990904">
    <property type="term" value="C:ribonucleoprotein complex"/>
    <property type="evidence" value="ECO:0007669"/>
    <property type="project" value="TreeGrafter"/>
</dbReference>
<comment type="caution">
    <text evidence="2">The sequence shown here is derived from an EMBL/GenBank/DDBJ whole genome shotgun (WGS) entry which is preliminary data.</text>
</comment>
<dbReference type="STRING" id="1126212.K2R7G0"/>
<dbReference type="VEuPathDB" id="FungiDB:MPH_14240"/>
<reference evidence="2 3" key="1">
    <citation type="journal article" date="2012" name="BMC Genomics">
        <title>Tools to kill: Genome of one of the most destructive plant pathogenic fungi Macrophomina phaseolina.</title>
        <authorList>
            <person name="Islam M.S."/>
            <person name="Haque M.S."/>
            <person name="Islam M.M."/>
            <person name="Emdad E.M."/>
            <person name="Halim A."/>
            <person name="Hossen Q.M.M."/>
            <person name="Hossain M.Z."/>
            <person name="Ahmed B."/>
            <person name="Rahim S."/>
            <person name="Rahman M.S."/>
            <person name="Alam M.M."/>
            <person name="Hou S."/>
            <person name="Wan X."/>
            <person name="Saito J.A."/>
            <person name="Alam M."/>
        </authorList>
    </citation>
    <scope>NUCLEOTIDE SEQUENCE [LARGE SCALE GENOMIC DNA]</scope>
    <source>
        <strain evidence="2 3">MS6</strain>
    </source>
</reference>
<dbReference type="HOGENOM" id="CLU_2596571_0_0_1"/>
<gene>
    <name evidence="2" type="ORF">MPH_14240</name>
</gene>
<dbReference type="GO" id="GO:0005783">
    <property type="term" value="C:endoplasmic reticulum"/>
    <property type="evidence" value="ECO:0007669"/>
    <property type="project" value="TreeGrafter"/>
</dbReference>
<dbReference type="InParanoid" id="K2R7G0"/>
<name>K2R7G0_MACPH</name>
<organism evidence="2 3">
    <name type="scientific">Macrophomina phaseolina (strain MS6)</name>
    <name type="common">Charcoal rot fungus</name>
    <dbReference type="NCBI Taxonomy" id="1126212"/>
    <lineage>
        <taxon>Eukaryota</taxon>
        <taxon>Fungi</taxon>
        <taxon>Dikarya</taxon>
        <taxon>Ascomycota</taxon>
        <taxon>Pezizomycotina</taxon>
        <taxon>Dothideomycetes</taxon>
        <taxon>Dothideomycetes incertae sedis</taxon>
        <taxon>Botryosphaeriales</taxon>
        <taxon>Botryosphaeriaceae</taxon>
        <taxon>Macrophomina</taxon>
    </lineage>
</organism>
<dbReference type="PANTHER" id="PTHR31027">
    <property type="entry name" value="NUCLEAR SEGREGATION PROTEIN BFR1"/>
    <property type="match status" value="1"/>
</dbReference>
<feature type="non-terminal residue" evidence="2">
    <location>
        <position position="80"/>
    </location>
</feature>
<dbReference type="Proteomes" id="UP000007129">
    <property type="component" value="Unassembled WGS sequence"/>
</dbReference>
<proteinExistence type="predicted"/>
<protein>
    <submittedName>
        <fullName evidence="2">Nuclear segregation protein</fullName>
    </submittedName>
</protein>
<dbReference type="EMBL" id="AHHD01001371">
    <property type="protein sequence ID" value="EKG08847.1"/>
    <property type="molecule type" value="Genomic_DNA"/>
</dbReference>
<dbReference type="GO" id="GO:0003729">
    <property type="term" value="F:mRNA binding"/>
    <property type="evidence" value="ECO:0007669"/>
    <property type="project" value="TreeGrafter"/>
</dbReference>
<evidence type="ECO:0000313" key="2">
    <source>
        <dbReference type="EMBL" id="EKG08847.1"/>
    </source>
</evidence>
<evidence type="ECO:0000313" key="3">
    <source>
        <dbReference type="Proteomes" id="UP000007129"/>
    </source>
</evidence>
<evidence type="ECO:0000256" key="1">
    <source>
        <dbReference type="SAM" id="MobiDB-lite"/>
    </source>
</evidence>
<sequence>QAVKAKLDNAIPSKNGDSPAQKRRQELIAELNEIRAKQGAGKADRNSKAAQLKQLDEQLRRRIADQKAARAKVPFKSVEE</sequence>
<dbReference type="PANTHER" id="PTHR31027:SF2">
    <property type="entry name" value="LEBERCILIN DOMAIN-CONTAINING PROTEIN"/>
    <property type="match status" value="1"/>
</dbReference>
<dbReference type="InterPro" id="IPR039604">
    <property type="entry name" value="Bfr1"/>
</dbReference>
<dbReference type="OrthoDB" id="2195113at2759"/>
<dbReference type="GO" id="GO:0042175">
    <property type="term" value="C:nuclear outer membrane-endoplasmic reticulum membrane network"/>
    <property type="evidence" value="ECO:0007669"/>
    <property type="project" value="TreeGrafter"/>
</dbReference>
<feature type="non-terminal residue" evidence="2">
    <location>
        <position position="1"/>
    </location>
</feature>
<accession>K2R7G0</accession>
<feature type="region of interest" description="Disordered" evidence="1">
    <location>
        <begin position="1"/>
        <end position="23"/>
    </location>
</feature>